<keyword evidence="2" id="KW-0479">Metal-binding</keyword>
<dbReference type="InterPro" id="IPR011011">
    <property type="entry name" value="Znf_FYVE_PHD"/>
</dbReference>
<evidence type="ECO:0000256" key="5">
    <source>
        <dbReference type="ARBA" id="ARBA00022833"/>
    </source>
</evidence>
<dbReference type="PROSITE" id="PS50294">
    <property type="entry name" value="WD_REPEATS_REGION"/>
    <property type="match status" value="1"/>
</dbReference>
<evidence type="ECO:0000259" key="10">
    <source>
        <dbReference type="PROSITE" id="PS50197"/>
    </source>
</evidence>
<feature type="domain" description="BEACH" evidence="10">
    <location>
        <begin position="1880"/>
        <end position="2175"/>
    </location>
</feature>
<dbReference type="GO" id="GO:0008270">
    <property type="term" value="F:zinc ion binding"/>
    <property type="evidence" value="ECO:0007669"/>
    <property type="project" value="UniProtKB-KW"/>
</dbReference>
<feature type="domain" description="FYVE-type" evidence="9">
    <location>
        <begin position="2503"/>
        <end position="2557"/>
    </location>
</feature>
<evidence type="ECO:0000256" key="7">
    <source>
        <dbReference type="PROSITE-ProRule" id="PRU00221"/>
    </source>
</evidence>
<keyword evidence="3" id="KW-0677">Repeat</keyword>
<accession>A0A1U7LSG9</accession>
<keyword evidence="13" id="KW-1185">Reference proteome</keyword>
<evidence type="ECO:0000256" key="1">
    <source>
        <dbReference type="ARBA" id="ARBA00022574"/>
    </source>
</evidence>
<dbReference type="PROSITE" id="PS00678">
    <property type="entry name" value="WD_REPEATS_1"/>
    <property type="match status" value="1"/>
</dbReference>
<feature type="region of interest" description="Disordered" evidence="8">
    <location>
        <begin position="1626"/>
        <end position="1667"/>
    </location>
</feature>
<dbReference type="SUPFAM" id="SSF49899">
    <property type="entry name" value="Concanavalin A-like lectins/glucanases"/>
    <property type="match status" value="1"/>
</dbReference>
<evidence type="ECO:0000313" key="12">
    <source>
        <dbReference type="EMBL" id="OLL25615.1"/>
    </source>
</evidence>
<evidence type="ECO:0000256" key="2">
    <source>
        <dbReference type="ARBA" id="ARBA00022723"/>
    </source>
</evidence>
<dbReference type="EMBL" id="LXFE01000346">
    <property type="protein sequence ID" value="OLL25615.1"/>
    <property type="molecule type" value="Genomic_DNA"/>
</dbReference>
<sequence>MEQRPSSSAGSTKQYVRDLRDTMSTAASLSSQSLLVRIHSFQEIRRILVEYPDSKLFFQKDSGFLLVLKALEDLRISSHEDYPTAVELLKAIYNVLDEALFDHDPNHLYFKSIRGFDSLCDSISSSVLLKDSPNHIVGILFTLALHDRSAENHFMTVTDEQDESRLYLMMSSFKTSMWLRNPEVIPILLQLQEANVFESRLVHSIYIALYNLVSSSRYNQVSLYSTSALDIIIDRSLTISLDSPFHHILFMLAKRLVEMGLDLSLSKRLVRKIYNEPSNSRLFQFLLDCMESSRLPSQIHFDMSIHGYASLELGDIVRPFPPPTGYTFSGWIYIDTIDPSMHLTLFGILDASQKCFTMAYIESNTRRIVLQTSLRTSVCFKTSRFVTQKWYHITIMHRKHRPSSSAKAFLYVDGEEIEAIRCLYPSSPPSDQPVQAFFGTPYNFVQKLGPNVSSLRWNLGPAHIIDDILPEELNEVFYRLGPRYLGNFQDSLGQFQTYEASTQLNLRLEQMLPSKAEKSILMASIRGKCGTLLPLNKILWSVNPEAVVSASDDHIREALSRTGGKNSVGILSASRILVNTAVPIFNDAFCNANGLAFLKGEPTIIAPKSLDDGLWSMGGCAVGLKMVENAETSTEVINAVSMLFKSIKSNWRNSEDIERSHGYEILGRLLQQKKECITLELLELVLDFVGLNSIHQEDSIIRNPLAYRFLIVDLEIWKLGDEKVQRSHLDQLVTFGQMSRYHKFNSKRLSKMHIVKKLLFALKSGSFGYGNLPHFMETLKVLVKSNFSTDVLRSIATFITYSIRKGKLIRSRSRSRAKSLRQQTKFSPRLNSNNPSVHRMDKRTYFEVGYQVFEMLAELVCDPIEDLYVKKFATTITNRWTLLMFAESEPRCVIASAKIIARLFVSQGTRYVQRFVGRSNGFLLFKVYGSQYWHIQPLWLVVFSIFFGLDVSVINFRRPLGLYDLMDTFRTGNKEPKIVVPDIFPVIAVMLKTGIMNIVHEQRSLNSANQLSSTQEGPAKSRNRSYSLVDNRDSFRNSKNTSEDNIEEKTKTLQMIVRFLQDLHTQSSSFREFATKSTFIQDILAILFPIICASETVDAETELNSRDAGLTFDKAVIIDSLVGDKNRSPVLRPLSRNHSPAQKRAPSFRRGQSFVLVNEPMEDVIASTSLKGANPDVANGTTRQSASLNHNPAIIQSLLEVTISVFIEMILGPRDFTGFSLHTMLPPGFQEHHIYFETYLLRNILSNFLNRILLKKSMLKQPHTLNNIAKFCQMVTDAMYQGWVLNASDPLLEFIGSVLEHVQQPETLSSREVKCNSSSVSLLYRSLHRVILFRFSDLDDTEADHEEVTSLLERVLYWQQVLFSPQDTDGDFLRLLCYRLYLCLVDDREPVRLMASNVGNLNLHSTNLEIWRLIMLQKPTEISIILAAGRNSGSIASSSTSCSVTETKLPTEFMKIMETDSETFLLWTYENRTALDSLFFDELSRAWETFVESETKGNQDAAKSRINRRKDRLKQDISQEAAKREILARHEISSRQWLDNIYQIEHQRFLRSAQDLQDHQAFISTEWDKLSSSLTRELGLFDQNRERSWTLDHTESRNRMRMRLAPEYVTERIIYKPKSTSAAKLISPADLSEQSSSLTPLDDASELHQSPEGEKGEPSMPSEVDFNEDFEGQDFDFELVGNEDDVLNEETAFEEDKNRKVLRSLEHGDHVEAVFNISHILGLNAIEGLLILGRDNIYLIDGYFRRSDGEIVDACNAPSNERDQYLQILSGSNVQKAGVIAEDSQRLHTRHWTYDHLSSLSKRRFLFRDVALEFFFEDGRSYLITSSLRERDRIHSKLVAKMSNGNSDEPSASTLDIGWKVDTRKPLSGLMGSHLGSKIVNALGSALSNPTTKKWERGELSNFEYLMLVNTMAGRTYNDLTQYPIFPWVIADYASEELDLMNPSTFRDFSKPMGAQTAEREKEFQDRYRAFEEMGDITQKPFHYGTHYSSAMIVCSYLIRLQPFVKSYLLLQGGQFDHADRLFHSIERAWMSASRDNMTDVRELIPEFFYLPEFLVNSNSFNFGVSQGTGDLIDSVVLPPWAKGDPHIFIQKHHEALECEYVSQHIHEWIDLVFGCRQRGDAAVKATNVFHHLSYEGAIDLDTIEDTVERLATIGIIHNFGQSPRQIFNRPHPKRGSSVYEPTNTLLGRFENHVTRMMQSVAPYQDIRHKIGSIVVGGTPEKLIAVPSNRLLLGPGYDKFIEWSPLDGTLKWFSAESKRILAVSESLDRQAITSCVIMDSNLIVTGSIDCTISVWQIHNFDEHELHHKATLYGHDTPIFAIGVSKSLGIVVSGAEDGIAIIWDLNRLLYVRHLDVKEKVQVIAINDSNGTIAVCTSQELFLWTINGHMLLQCDVSNDGRDLLKSCIFYQGLSVEWISHDIMATGHSGGVAKIWRREIINGRWNLVLLKEYQHRNGLRNVAVTSNITALLFSSTNRAFYTGDDYGRLCIFTLPDSPSERHLLPDSASDYCLICQTRFSIMERRHHCKGDGKLICDRCVVQVESLPSVKLCVFCADQLGMP</sequence>
<dbReference type="InterPro" id="IPR000409">
    <property type="entry name" value="BEACH_dom"/>
</dbReference>
<dbReference type="InterPro" id="IPR036322">
    <property type="entry name" value="WD40_repeat_dom_sf"/>
</dbReference>
<evidence type="ECO:0000256" key="8">
    <source>
        <dbReference type="SAM" id="MobiDB-lite"/>
    </source>
</evidence>
<evidence type="ECO:0000259" key="11">
    <source>
        <dbReference type="PROSITE" id="PS51783"/>
    </source>
</evidence>
<dbReference type="SMART" id="SM00064">
    <property type="entry name" value="FYVE"/>
    <property type="match status" value="1"/>
</dbReference>
<keyword evidence="4 6" id="KW-0863">Zinc-finger</keyword>
<evidence type="ECO:0000256" key="4">
    <source>
        <dbReference type="ARBA" id="ARBA00022771"/>
    </source>
</evidence>
<dbReference type="Pfam" id="PF23295">
    <property type="entry name" value="Arm_4"/>
    <property type="match status" value="1"/>
</dbReference>
<dbReference type="InterPro" id="IPR015943">
    <property type="entry name" value="WD40/YVTN_repeat-like_dom_sf"/>
</dbReference>
<dbReference type="PROSITE" id="PS50178">
    <property type="entry name" value="ZF_FYVE"/>
    <property type="match status" value="1"/>
</dbReference>
<dbReference type="Pfam" id="PF14844">
    <property type="entry name" value="PH_BEACH"/>
    <property type="match status" value="1"/>
</dbReference>
<keyword evidence="5" id="KW-0862">Zinc</keyword>
<dbReference type="Pfam" id="PF13385">
    <property type="entry name" value="Laminin_G_3"/>
    <property type="match status" value="1"/>
</dbReference>
<feature type="domain" description="BEACH-type PH" evidence="11">
    <location>
        <begin position="1706"/>
        <end position="1839"/>
    </location>
</feature>
<dbReference type="InterPro" id="IPR023362">
    <property type="entry name" value="PH-BEACH_dom"/>
</dbReference>
<dbReference type="InterPro" id="IPR051944">
    <property type="entry name" value="BEACH_domain_protein"/>
</dbReference>
<dbReference type="OrthoDB" id="26681at2759"/>
<dbReference type="InterPro" id="IPR013083">
    <property type="entry name" value="Znf_RING/FYVE/PHD"/>
</dbReference>
<dbReference type="InterPro" id="IPR056252">
    <property type="entry name" value="Alfy-like_Arm-like"/>
</dbReference>
<dbReference type="PANTHER" id="PTHR46108">
    <property type="entry name" value="BLUE CHEESE"/>
    <property type="match status" value="1"/>
</dbReference>
<dbReference type="Pfam" id="PF02138">
    <property type="entry name" value="Beach"/>
    <property type="match status" value="1"/>
</dbReference>
<dbReference type="InterPro" id="IPR001680">
    <property type="entry name" value="WD40_rpt"/>
</dbReference>
<dbReference type="FunFam" id="1.10.1540.10:FF:000002">
    <property type="entry name" value="WD repeat and FYVE domain containing 3"/>
    <property type="match status" value="1"/>
</dbReference>
<dbReference type="InterPro" id="IPR011993">
    <property type="entry name" value="PH-like_dom_sf"/>
</dbReference>
<organism evidence="12 13">
    <name type="scientific">Neolecta irregularis (strain DAH-3)</name>
    <dbReference type="NCBI Taxonomy" id="1198029"/>
    <lineage>
        <taxon>Eukaryota</taxon>
        <taxon>Fungi</taxon>
        <taxon>Dikarya</taxon>
        <taxon>Ascomycota</taxon>
        <taxon>Taphrinomycotina</taxon>
        <taxon>Neolectales</taxon>
        <taxon>Neolectaceae</taxon>
        <taxon>Neolecta</taxon>
    </lineage>
</organism>
<dbReference type="PROSITE" id="PS51783">
    <property type="entry name" value="PH_BEACH"/>
    <property type="match status" value="1"/>
</dbReference>
<dbReference type="STRING" id="1198029.A0A1U7LSG9"/>
<protein>
    <submittedName>
        <fullName evidence="12">Beige 1</fullName>
    </submittedName>
</protein>
<evidence type="ECO:0000313" key="13">
    <source>
        <dbReference type="Proteomes" id="UP000186594"/>
    </source>
</evidence>
<dbReference type="SUPFAM" id="SSF50978">
    <property type="entry name" value="WD40 repeat-like"/>
    <property type="match status" value="1"/>
</dbReference>
<dbReference type="InterPro" id="IPR017455">
    <property type="entry name" value="Znf_FYVE-rel"/>
</dbReference>
<dbReference type="Pfam" id="PF01363">
    <property type="entry name" value="FYVE"/>
    <property type="match status" value="1"/>
</dbReference>
<dbReference type="SUPFAM" id="SSF57903">
    <property type="entry name" value="FYVE/PHD zinc finger"/>
    <property type="match status" value="1"/>
</dbReference>
<proteinExistence type="predicted"/>
<dbReference type="SMART" id="SM00320">
    <property type="entry name" value="WD40"/>
    <property type="match status" value="4"/>
</dbReference>
<evidence type="ECO:0000259" key="9">
    <source>
        <dbReference type="PROSITE" id="PS50178"/>
    </source>
</evidence>
<dbReference type="SUPFAM" id="SSF81837">
    <property type="entry name" value="BEACH domain"/>
    <property type="match status" value="1"/>
</dbReference>
<dbReference type="Gene3D" id="2.30.29.30">
    <property type="entry name" value="Pleckstrin-homology domain (PH domain)/Phosphotyrosine-binding domain (PTB)"/>
    <property type="match status" value="1"/>
</dbReference>
<name>A0A1U7LSG9_NEOID</name>
<comment type="caution">
    <text evidence="12">The sequence shown here is derived from an EMBL/GenBank/DDBJ whole genome shotgun (WGS) entry which is preliminary data.</text>
</comment>
<dbReference type="Gene3D" id="2.130.10.10">
    <property type="entry name" value="YVTN repeat-like/Quinoprotein amine dehydrogenase"/>
    <property type="match status" value="1"/>
</dbReference>
<dbReference type="InterPro" id="IPR013320">
    <property type="entry name" value="ConA-like_dom_sf"/>
</dbReference>
<dbReference type="PANTHER" id="PTHR46108:SF4">
    <property type="entry name" value="BLUE CHEESE"/>
    <property type="match status" value="1"/>
</dbReference>
<keyword evidence="1 7" id="KW-0853">WD repeat</keyword>
<gene>
    <name evidence="12" type="ORF">NEOLI_001869</name>
</gene>
<dbReference type="Gene3D" id="3.30.40.10">
    <property type="entry name" value="Zinc/RING finger domain, C3HC4 (zinc finger)"/>
    <property type="match status" value="1"/>
</dbReference>
<feature type="repeat" description="WD" evidence="7">
    <location>
        <begin position="2311"/>
        <end position="2345"/>
    </location>
</feature>
<dbReference type="PROSITE" id="PS50197">
    <property type="entry name" value="BEACH"/>
    <property type="match status" value="1"/>
</dbReference>
<feature type="compositionally biased region" description="Basic and acidic residues" evidence="8">
    <location>
        <begin position="1645"/>
        <end position="1657"/>
    </location>
</feature>
<dbReference type="CDD" id="cd01201">
    <property type="entry name" value="PH_BEACH"/>
    <property type="match status" value="1"/>
</dbReference>
<dbReference type="Proteomes" id="UP000186594">
    <property type="component" value="Unassembled WGS sequence"/>
</dbReference>
<reference evidence="12 13" key="1">
    <citation type="submission" date="2016-04" db="EMBL/GenBank/DDBJ databases">
        <title>Evolutionary innovation and constraint leading to complex multicellularity in the Ascomycota.</title>
        <authorList>
            <person name="Cisse O."/>
            <person name="Nguyen A."/>
            <person name="Hewitt D.A."/>
            <person name="Jedd G."/>
            <person name="Stajich J.E."/>
        </authorList>
    </citation>
    <scope>NUCLEOTIDE SEQUENCE [LARGE SCALE GENOMIC DNA]</scope>
    <source>
        <strain evidence="12 13">DAH-3</strain>
    </source>
</reference>
<dbReference type="SMART" id="SM01026">
    <property type="entry name" value="Beach"/>
    <property type="match status" value="1"/>
</dbReference>
<dbReference type="Gene3D" id="1.10.1540.10">
    <property type="entry name" value="BEACH domain"/>
    <property type="match status" value="1"/>
</dbReference>
<dbReference type="SUPFAM" id="SSF50729">
    <property type="entry name" value="PH domain-like"/>
    <property type="match status" value="1"/>
</dbReference>
<dbReference type="CDD" id="cd06071">
    <property type="entry name" value="Beach"/>
    <property type="match status" value="1"/>
</dbReference>
<dbReference type="PROSITE" id="PS50082">
    <property type="entry name" value="WD_REPEATS_2"/>
    <property type="match status" value="1"/>
</dbReference>
<evidence type="ECO:0000256" key="3">
    <source>
        <dbReference type="ARBA" id="ARBA00022737"/>
    </source>
</evidence>
<dbReference type="InterPro" id="IPR019775">
    <property type="entry name" value="WD40_repeat_CS"/>
</dbReference>
<dbReference type="OMA" id="EMSNFHY"/>
<evidence type="ECO:0000256" key="6">
    <source>
        <dbReference type="PROSITE-ProRule" id="PRU00091"/>
    </source>
</evidence>
<dbReference type="InterPro" id="IPR036372">
    <property type="entry name" value="BEACH_dom_sf"/>
</dbReference>
<dbReference type="InterPro" id="IPR000306">
    <property type="entry name" value="Znf_FYVE"/>
</dbReference>